<reference evidence="1" key="1">
    <citation type="submission" date="2021-06" db="EMBL/GenBank/DDBJ databases">
        <title>Comparative genomics, transcriptomics and evolutionary studies reveal genomic signatures of adaptation to plant cell wall in hemibiotrophic fungi.</title>
        <authorList>
            <consortium name="DOE Joint Genome Institute"/>
            <person name="Baroncelli R."/>
            <person name="Diaz J.F."/>
            <person name="Benocci T."/>
            <person name="Peng M."/>
            <person name="Battaglia E."/>
            <person name="Haridas S."/>
            <person name="Andreopoulos W."/>
            <person name="Labutti K."/>
            <person name="Pangilinan J."/>
            <person name="Floch G.L."/>
            <person name="Makela M.R."/>
            <person name="Henrissat B."/>
            <person name="Grigoriev I.V."/>
            <person name="Crouch J.A."/>
            <person name="De Vries R.P."/>
            <person name="Sukno S.A."/>
            <person name="Thon M.R."/>
        </authorList>
    </citation>
    <scope>NUCLEOTIDE SEQUENCE</scope>
    <source>
        <strain evidence="1">CBS 125086</strain>
    </source>
</reference>
<accession>A0AAD8Q621</accession>
<dbReference type="RefSeq" id="XP_060416744.1">
    <property type="nucleotide sequence ID" value="XM_060565209.1"/>
</dbReference>
<proteinExistence type="predicted"/>
<dbReference type="EMBL" id="JAHLJV010000014">
    <property type="protein sequence ID" value="KAK1595767.1"/>
    <property type="molecule type" value="Genomic_DNA"/>
</dbReference>
<protein>
    <submittedName>
        <fullName evidence="1">Uncharacterized protein</fullName>
    </submittedName>
</protein>
<name>A0AAD8Q621_9PEZI</name>
<dbReference type="Proteomes" id="UP001230504">
    <property type="component" value="Unassembled WGS sequence"/>
</dbReference>
<gene>
    <name evidence="1" type="ORF">LY79DRAFT_91232</name>
</gene>
<sequence length="176" mass="19879">MKGPVPATASLVSSHIRPETIMGIFIYPCRLPLSRISRAWRKNQDEKAKPHVVMHSFDTGSQFEYVHRVVRFKYCQSPACEIDTSREPSPNHMKNTHHLFRHRALPHQADTQSATSGEILQDPVPGTHFDRTRQSRSFCSLLIYTTALSTGRLMASSSAHLINAISSLLHHLRGKL</sequence>
<organism evidence="1 2">
    <name type="scientific">Colletotrichum navitas</name>
    <dbReference type="NCBI Taxonomy" id="681940"/>
    <lineage>
        <taxon>Eukaryota</taxon>
        <taxon>Fungi</taxon>
        <taxon>Dikarya</taxon>
        <taxon>Ascomycota</taxon>
        <taxon>Pezizomycotina</taxon>
        <taxon>Sordariomycetes</taxon>
        <taxon>Hypocreomycetidae</taxon>
        <taxon>Glomerellales</taxon>
        <taxon>Glomerellaceae</taxon>
        <taxon>Colletotrichum</taxon>
        <taxon>Colletotrichum graminicola species complex</taxon>
    </lineage>
</organism>
<keyword evidence="2" id="KW-1185">Reference proteome</keyword>
<dbReference type="AlphaFoldDB" id="A0AAD8Q621"/>
<evidence type="ECO:0000313" key="1">
    <source>
        <dbReference type="EMBL" id="KAK1595767.1"/>
    </source>
</evidence>
<dbReference type="GeneID" id="85449449"/>
<evidence type="ECO:0000313" key="2">
    <source>
        <dbReference type="Proteomes" id="UP001230504"/>
    </source>
</evidence>
<comment type="caution">
    <text evidence="1">The sequence shown here is derived from an EMBL/GenBank/DDBJ whole genome shotgun (WGS) entry which is preliminary data.</text>
</comment>